<dbReference type="Pfam" id="PF01863">
    <property type="entry name" value="YgjP-like"/>
    <property type="match status" value="1"/>
</dbReference>
<dbReference type="KEGG" id="sgn:SGRA_3897"/>
<evidence type="ECO:0000313" key="3">
    <source>
        <dbReference type="Proteomes" id="UP000007519"/>
    </source>
</evidence>
<sequence length="232" mass="27301">MRDVIAFGSKQITYEIKYVDRKSLGITVTPEMQVIVKVPPETSLALIREKVHKRAPWIIKQLSYFLSFHPRRTERTYVSGETHLYMGRQYLLKVILSEGPQGVKYRGRYIEVHTKEKAKAKELLLAWYRGRAELKFKEIAAPLIQRFKSFHEGPSAIQLREMPSRWGSCTPKGKIILNPELIMAPKRCIEYVIIHELCHLLHPHHNQAFFELQTLLLPDWEKWKFRLEQLLA</sequence>
<organism evidence="2 3">
    <name type="scientific">Saprospira grandis (strain Lewin)</name>
    <dbReference type="NCBI Taxonomy" id="984262"/>
    <lineage>
        <taxon>Bacteria</taxon>
        <taxon>Pseudomonadati</taxon>
        <taxon>Bacteroidota</taxon>
        <taxon>Saprospiria</taxon>
        <taxon>Saprospirales</taxon>
        <taxon>Saprospiraceae</taxon>
        <taxon>Saprospira</taxon>
    </lineage>
</organism>
<evidence type="ECO:0000259" key="1">
    <source>
        <dbReference type="Pfam" id="PF01863"/>
    </source>
</evidence>
<dbReference type="InterPro" id="IPR002725">
    <property type="entry name" value="YgjP-like_metallopeptidase"/>
</dbReference>
<dbReference type="Proteomes" id="UP000007519">
    <property type="component" value="Chromosome"/>
</dbReference>
<dbReference type="AlphaFoldDB" id="H6L722"/>
<gene>
    <name evidence="2" type="ordered locus">SGRA_3897</name>
</gene>
<proteinExistence type="predicted"/>
<protein>
    <recommendedName>
        <fullName evidence="1">YgjP-like metallopeptidase domain-containing protein</fullName>
    </recommendedName>
</protein>
<reference evidence="2 3" key="1">
    <citation type="journal article" date="2012" name="Stand. Genomic Sci.">
        <title>Complete genome sequencing and analysis of Saprospira grandis str. Lewin, a predatory marine bacterium.</title>
        <authorList>
            <person name="Saw J.H."/>
            <person name="Yuryev A."/>
            <person name="Kanbe M."/>
            <person name="Hou S."/>
            <person name="Young A.G."/>
            <person name="Aizawa S."/>
            <person name="Alam M."/>
        </authorList>
    </citation>
    <scope>NUCLEOTIDE SEQUENCE [LARGE SCALE GENOMIC DNA]</scope>
    <source>
        <strain evidence="2 3">Lewin</strain>
    </source>
</reference>
<dbReference type="OrthoDB" id="9811177at2"/>
<dbReference type="EMBL" id="CP002831">
    <property type="protein sequence ID" value="AFC26613.1"/>
    <property type="molecule type" value="Genomic_DNA"/>
</dbReference>
<dbReference type="InterPro" id="IPR053136">
    <property type="entry name" value="UTP_pyrophosphatase-like"/>
</dbReference>
<dbReference type="HOGENOM" id="CLU_065947_1_1_10"/>
<dbReference type="eggNOG" id="COG1451">
    <property type="taxonomic scope" value="Bacteria"/>
</dbReference>
<dbReference type="STRING" id="984262.SGRA_3897"/>
<dbReference type="CDD" id="cd07344">
    <property type="entry name" value="M48_yhfN_like"/>
    <property type="match status" value="1"/>
</dbReference>
<feature type="domain" description="YgjP-like metallopeptidase" evidence="1">
    <location>
        <begin position="22"/>
        <end position="229"/>
    </location>
</feature>
<name>H6L722_SAPGL</name>
<dbReference type="Gene3D" id="3.30.2010.10">
    <property type="entry name" value="Metalloproteases ('zincins'), catalytic domain"/>
    <property type="match status" value="1"/>
</dbReference>
<dbReference type="PANTHER" id="PTHR30399">
    <property type="entry name" value="UNCHARACTERIZED PROTEIN YGJP"/>
    <property type="match status" value="1"/>
</dbReference>
<dbReference type="RefSeq" id="WP_015694197.1">
    <property type="nucleotide sequence ID" value="NC_016940.1"/>
</dbReference>
<accession>H6L722</accession>
<evidence type="ECO:0000313" key="2">
    <source>
        <dbReference type="EMBL" id="AFC26613.1"/>
    </source>
</evidence>
<dbReference type="PANTHER" id="PTHR30399:SF1">
    <property type="entry name" value="UTP PYROPHOSPHATASE"/>
    <property type="match status" value="1"/>
</dbReference>
<keyword evidence="3" id="KW-1185">Reference proteome</keyword>